<dbReference type="Gene3D" id="3.30.1370.110">
    <property type="match status" value="1"/>
</dbReference>
<evidence type="ECO:0000313" key="3">
    <source>
        <dbReference type="Proteomes" id="UP000250079"/>
    </source>
</evidence>
<dbReference type="PANTHER" id="PTHR35562:SF2">
    <property type="entry name" value="DNA ENDONUCLEASE SMRA-RELATED"/>
    <property type="match status" value="1"/>
</dbReference>
<feature type="domain" description="Smr" evidence="1">
    <location>
        <begin position="86"/>
        <end position="167"/>
    </location>
</feature>
<dbReference type="EC" id="3.1.-.-" evidence="2"/>
<protein>
    <submittedName>
        <fullName evidence="2">Putative DNA endonuclease SmrA</fullName>
        <ecNumber evidence="2">3.1.-.-</ecNumber>
    </submittedName>
</protein>
<dbReference type="OrthoDB" id="9808881at2"/>
<keyword evidence="2" id="KW-0378">Hydrolase</keyword>
<dbReference type="Pfam" id="PF01713">
    <property type="entry name" value="Smr"/>
    <property type="match status" value="1"/>
</dbReference>
<dbReference type="GO" id="GO:0016787">
    <property type="term" value="F:hydrolase activity"/>
    <property type="evidence" value="ECO:0007669"/>
    <property type="project" value="UniProtKB-KW"/>
</dbReference>
<evidence type="ECO:0000313" key="2">
    <source>
        <dbReference type="EMBL" id="ASJ75307.1"/>
    </source>
</evidence>
<dbReference type="PROSITE" id="PS50828">
    <property type="entry name" value="SMR"/>
    <property type="match status" value="1"/>
</dbReference>
<dbReference type="InterPro" id="IPR002625">
    <property type="entry name" value="Smr_dom"/>
</dbReference>
<dbReference type="KEGG" id="gai:IMCC3135_26260"/>
<dbReference type="GO" id="GO:0004520">
    <property type="term" value="F:DNA endonuclease activity"/>
    <property type="evidence" value="ECO:0007669"/>
    <property type="project" value="TreeGrafter"/>
</dbReference>
<evidence type="ECO:0000259" key="1">
    <source>
        <dbReference type="PROSITE" id="PS50828"/>
    </source>
</evidence>
<dbReference type="PANTHER" id="PTHR35562">
    <property type="entry name" value="DNA ENDONUCLEASE SMRA-RELATED"/>
    <property type="match status" value="1"/>
</dbReference>
<dbReference type="Proteomes" id="UP000250079">
    <property type="component" value="Chromosome"/>
</dbReference>
<dbReference type="SMART" id="SM00463">
    <property type="entry name" value="SMR"/>
    <property type="match status" value="1"/>
</dbReference>
<keyword evidence="3" id="KW-1185">Reference proteome</keyword>
<gene>
    <name evidence="2" type="primary">smrA</name>
    <name evidence="2" type="ORF">IMCC3135_26260</name>
</gene>
<sequence>MALFREAVGEVRSVNNDRVEAEAPPRRPILRHSEDDDRSVMRALLDDLSETDFLETGEHLSYTQPGVQRSVLKKLKSGRYSLQSEIDLHGLTVNEARQELSEFLHAAQERRHLCVRVIHGKGRKTAERGPRLKPAVNQWLQRNRQVLAFCSARLNDGGTGAVYVLLKRT</sequence>
<dbReference type="SUPFAM" id="SSF160443">
    <property type="entry name" value="SMR domain-like"/>
    <property type="match status" value="1"/>
</dbReference>
<dbReference type="InterPro" id="IPR036063">
    <property type="entry name" value="Smr_dom_sf"/>
</dbReference>
<dbReference type="EMBL" id="CP018632">
    <property type="protein sequence ID" value="ASJ75307.1"/>
    <property type="molecule type" value="Genomic_DNA"/>
</dbReference>
<proteinExistence type="predicted"/>
<keyword evidence="2" id="KW-0255">Endonuclease</keyword>
<accession>A0A2Z2P3S9</accession>
<dbReference type="AlphaFoldDB" id="A0A2Z2P3S9"/>
<reference evidence="2 3" key="1">
    <citation type="submission" date="2016-12" db="EMBL/GenBank/DDBJ databases">
        <authorList>
            <person name="Song W.-J."/>
            <person name="Kurnit D.M."/>
        </authorList>
    </citation>
    <scope>NUCLEOTIDE SEQUENCE [LARGE SCALE GENOMIC DNA]</scope>
    <source>
        <strain evidence="2 3">IMCC3135</strain>
    </source>
</reference>
<name>A0A2Z2P3S9_9GAMM</name>
<keyword evidence="2" id="KW-0540">Nuclease</keyword>
<organism evidence="2 3">
    <name type="scientific">Granulosicoccus antarcticus IMCC3135</name>
    <dbReference type="NCBI Taxonomy" id="1192854"/>
    <lineage>
        <taxon>Bacteria</taxon>
        <taxon>Pseudomonadati</taxon>
        <taxon>Pseudomonadota</taxon>
        <taxon>Gammaproteobacteria</taxon>
        <taxon>Chromatiales</taxon>
        <taxon>Granulosicoccaceae</taxon>
        <taxon>Granulosicoccus</taxon>
    </lineage>
</organism>